<dbReference type="GO" id="GO:0000445">
    <property type="term" value="C:THO complex part of transcription export complex"/>
    <property type="evidence" value="ECO:0007669"/>
    <property type="project" value="TreeGrafter"/>
</dbReference>
<dbReference type="InterPro" id="IPR008145">
    <property type="entry name" value="GK/Ca_channel_bsu"/>
</dbReference>
<feature type="region of interest" description="Disordered" evidence="1">
    <location>
        <begin position="734"/>
        <end position="773"/>
    </location>
</feature>
<dbReference type="InterPro" id="IPR008144">
    <property type="entry name" value="Guanylate_kin-like_dom"/>
</dbReference>
<name>A0A6V8R306_TRIAP</name>
<dbReference type="PANTHER" id="PTHR13265:SF0">
    <property type="entry name" value="HPR1"/>
    <property type="match status" value="1"/>
</dbReference>
<feature type="compositionally biased region" description="Acidic residues" evidence="1">
    <location>
        <begin position="556"/>
        <end position="575"/>
    </location>
</feature>
<evidence type="ECO:0000313" key="4">
    <source>
        <dbReference type="Proteomes" id="UP000517252"/>
    </source>
</evidence>
<dbReference type="PROSITE" id="PS50052">
    <property type="entry name" value="GUANYLATE_KINASE_2"/>
    <property type="match status" value="1"/>
</dbReference>
<evidence type="ECO:0000259" key="2">
    <source>
        <dbReference type="PROSITE" id="PS50052"/>
    </source>
</evidence>
<proteinExistence type="predicted"/>
<accession>A0A6V8R306</accession>
<sequence length="773" mass="86484">MPALDIENPGVSAVSAFGELLNELLNEASAAKETTTIEPALSKSDFANIYDRVSSSLARANIAGAESNAPQDSLRSRQFAVVETAARDSFSKLIATTSIDSPKFVRMWNLLDILSILSDDGQCDPALLFWLVEELLDSQTIAGCRIIFDFLESRRERITAKHFKQKNLVILRSCNELLRRLSRAEDTAFCGRVFIFMFQSFPLGDRSSVNLRGEYHVENVTSFETPEDDDSKMEVDAQAEAPKESGAPKAGAKNGAQESNKALDSDTLYPLFWSLQESFNQPLKLFDVANFTKFKSSLESTIKAFQAIHDDSLYTSKSMENLKRTLKRKRDDDGTETLPEAFNPKYLTNFLLSLSKEEREKRTNINVSNKSVIYPDQLNEENTKWATDIKKVISDYLKQGADGPYFFRMVETVLARDKNWVFWKMASCPPIQRDPVSAQGFLEAREAAQRMATSKRLRPNPLNAVPLDFLANEDETSALDKLKDSERYQLPELDAFKSKIADDDFEIEMPTNSETKAAAVAGKASKSWRALRIASRFRLAAFDKLDDPKKINLIFEDDIEGAEDEEDAEPTASEDDMPKNRDPIILSASSGIDISSLKAKLMDLHKGVFAPVVRHAVREPKDGEANGKTYHFVKAQEFNQLRDGDRLVEYTTRDGVDYGTSSKAVEAVVDAGKVPIIELDVEAAQFAKDMDFSARYIFIKSSSDETFDESRTNELFDTVVEDKDNLEETATSVGEFIYAEKQEDEGETTANGDASMEDAPPADGDEEEEEEEA</sequence>
<dbReference type="Proteomes" id="UP000517252">
    <property type="component" value="Unassembled WGS sequence"/>
</dbReference>
<evidence type="ECO:0000256" key="1">
    <source>
        <dbReference type="SAM" id="MobiDB-lite"/>
    </source>
</evidence>
<reference evidence="3 4" key="1">
    <citation type="submission" date="2020-07" db="EMBL/GenBank/DDBJ databases">
        <title>Trichoderma asperellum IC-1 whole genome shotgun sequence.</title>
        <authorList>
            <person name="Kanamasa S."/>
            <person name="Takahashi H."/>
        </authorList>
    </citation>
    <scope>NUCLEOTIDE SEQUENCE [LARGE SCALE GENOMIC DNA]</scope>
    <source>
        <strain evidence="3 4">IC-1</strain>
    </source>
</reference>
<dbReference type="PANTHER" id="PTHR13265">
    <property type="entry name" value="THO COMPLEX SUBUNIT 1"/>
    <property type="match status" value="1"/>
</dbReference>
<dbReference type="EMBL" id="BLZH01000012">
    <property type="protein sequence ID" value="GFP59269.1"/>
    <property type="molecule type" value="Genomic_DNA"/>
</dbReference>
<organism evidence="3 4">
    <name type="scientific">Trichoderma asperellum</name>
    <name type="common">Filamentous fungus</name>
    <dbReference type="NCBI Taxonomy" id="101201"/>
    <lineage>
        <taxon>Eukaryota</taxon>
        <taxon>Fungi</taxon>
        <taxon>Dikarya</taxon>
        <taxon>Ascomycota</taxon>
        <taxon>Pezizomycotina</taxon>
        <taxon>Sordariomycetes</taxon>
        <taxon>Hypocreomycetidae</taxon>
        <taxon>Hypocreales</taxon>
        <taxon>Hypocreaceae</taxon>
        <taxon>Trichoderma</taxon>
    </lineage>
</organism>
<gene>
    <name evidence="3" type="ORF">TASIC1_0012027200</name>
</gene>
<evidence type="ECO:0000313" key="3">
    <source>
        <dbReference type="EMBL" id="GFP59269.1"/>
    </source>
</evidence>
<dbReference type="Pfam" id="PF00625">
    <property type="entry name" value="Guanylate_kin"/>
    <property type="match status" value="1"/>
</dbReference>
<dbReference type="InterPro" id="IPR027417">
    <property type="entry name" value="P-loop_NTPase"/>
</dbReference>
<feature type="region of interest" description="Disordered" evidence="1">
    <location>
        <begin position="222"/>
        <end position="259"/>
    </location>
</feature>
<dbReference type="Pfam" id="PF11957">
    <property type="entry name" value="efThoc1"/>
    <property type="match status" value="1"/>
</dbReference>
<dbReference type="GO" id="GO:0006406">
    <property type="term" value="P:mRNA export from nucleus"/>
    <property type="evidence" value="ECO:0007669"/>
    <property type="project" value="TreeGrafter"/>
</dbReference>
<dbReference type="SUPFAM" id="SSF52540">
    <property type="entry name" value="P-loop containing nucleoside triphosphate hydrolases"/>
    <property type="match status" value="1"/>
</dbReference>
<dbReference type="SMART" id="SM00072">
    <property type="entry name" value="GuKc"/>
    <property type="match status" value="1"/>
</dbReference>
<dbReference type="OrthoDB" id="10257415at2759"/>
<dbReference type="Gene3D" id="3.40.50.300">
    <property type="entry name" value="P-loop containing nucleotide triphosphate hydrolases"/>
    <property type="match status" value="1"/>
</dbReference>
<dbReference type="AlphaFoldDB" id="A0A6V8R306"/>
<dbReference type="InterPro" id="IPR021861">
    <property type="entry name" value="THO_THOC1"/>
</dbReference>
<feature type="domain" description="Guanylate kinase-like" evidence="2">
    <location>
        <begin position="581"/>
        <end position="757"/>
    </location>
</feature>
<protein>
    <submittedName>
        <fullName evidence="3">Uncharacterized protein P25A2.03</fullName>
    </submittedName>
</protein>
<feature type="compositionally biased region" description="Acidic residues" evidence="1">
    <location>
        <begin position="763"/>
        <end position="773"/>
    </location>
</feature>
<comment type="caution">
    <text evidence="3">The sequence shown here is derived from an EMBL/GenBank/DDBJ whole genome shotgun (WGS) entry which is preliminary data.</text>
</comment>
<feature type="region of interest" description="Disordered" evidence="1">
    <location>
        <begin position="556"/>
        <end position="581"/>
    </location>
</feature>